<evidence type="ECO:0000256" key="5">
    <source>
        <dbReference type="ARBA" id="ARBA00022989"/>
    </source>
</evidence>
<feature type="transmembrane region" description="Helical" evidence="8">
    <location>
        <begin position="26"/>
        <end position="50"/>
    </location>
</feature>
<evidence type="ECO:0000256" key="8">
    <source>
        <dbReference type="SAM" id="Phobius"/>
    </source>
</evidence>
<evidence type="ECO:0000256" key="7">
    <source>
        <dbReference type="RuleBase" id="RU003376"/>
    </source>
</evidence>
<dbReference type="InterPro" id="IPR013833">
    <property type="entry name" value="Cyt_c_oxidase_su3_a-hlx"/>
</dbReference>
<dbReference type="InterPro" id="IPR024791">
    <property type="entry name" value="Cyt_c/ubiquinol_Oxase_su3"/>
</dbReference>
<feature type="transmembrane region" description="Helical" evidence="8">
    <location>
        <begin position="101"/>
        <end position="120"/>
    </location>
</feature>
<dbReference type="FunFam" id="1.20.120.80:FF:000001">
    <property type="entry name" value="Cytochrome (Ubi)quinol oxidase subunit III"/>
    <property type="match status" value="1"/>
</dbReference>
<evidence type="ECO:0000256" key="6">
    <source>
        <dbReference type="ARBA" id="ARBA00023136"/>
    </source>
</evidence>
<keyword evidence="4 7" id="KW-0812">Transmembrane</keyword>
<dbReference type="Proteomes" id="UP000000263">
    <property type="component" value="Chromosome"/>
</dbReference>
<evidence type="ECO:0000256" key="1">
    <source>
        <dbReference type="ARBA" id="ARBA00004651"/>
    </source>
</evidence>
<name>A7NPV9_ROSCS</name>
<dbReference type="SMR" id="A7NPV9"/>
<dbReference type="AlphaFoldDB" id="A7NPV9"/>
<dbReference type="eggNOG" id="COG1845">
    <property type="taxonomic scope" value="Bacteria"/>
</dbReference>
<dbReference type="InterPro" id="IPR000298">
    <property type="entry name" value="Cyt_c_oxidase-like_su3"/>
</dbReference>
<dbReference type="Gene3D" id="1.20.120.80">
    <property type="entry name" value="Cytochrome c oxidase, subunit III, four-helix bundle"/>
    <property type="match status" value="1"/>
</dbReference>
<reference evidence="10 11" key="1">
    <citation type="submission" date="2007-08" db="EMBL/GenBank/DDBJ databases">
        <title>Complete sequence of Roseiflexus castenholzii DSM 13941.</title>
        <authorList>
            <consortium name="US DOE Joint Genome Institute"/>
            <person name="Copeland A."/>
            <person name="Lucas S."/>
            <person name="Lapidus A."/>
            <person name="Barry K."/>
            <person name="Glavina del Rio T."/>
            <person name="Dalin E."/>
            <person name="Tice H."/>
            <person name="Pitluck S."/>
            <person name="Thompson L.S."/>
            <person name="Brettin T."/>
            <person name="Bruce D."/>
            <person name="Detter J.C."/>
            <person name="Han C."/>
            <person name="Tapia R."/>
            <person name="Schmutz J."/>
            <person name="Larimer F."/>
            <person name="Land M."/>
            <person name="Hauser L."/>
            <person name="Kyrpides N."/>
            <person name="Mikhailova N."/>
            <person name="Bryant D.A."/>
            <person name="Hanada S."/>
            <person name="Tsukatani Y."/>
            <person name="Richardson P."/>
        </authorList>
    </citation>
    <scope>NUCLEOTIDE SEQUENCE [LARGE SCALE GENOMIC DNA]</scope>
    <source>
        <strain evidence="11">DSM 13941 / HLO8</strain>
    </source>
</reference>
<dbReference type="PROSITE" id="PS50253">
    <property type="entry name" value="COX3"/>
    <property type="match status" value="1"/>
</dbReference>
<dbReference type="Pfam" id="PF00510">
    <property type="entry name" value="COX3"/>
    <property type="match status" value="1"/>
</dbReference>
<organism evidence="10 11">
    <name type="scientific">Roseiflexus castenholzii (strain DSM 13941 / HLO8)</name>
    <dbReference type="NCBI Taxonomy" id="383372"/>
    <lineage>
        <taxon>Bacteria</taxon>
        <taxon>Bacillati</taxon>
        <taxon>Chloroflexota</taxon>
        <taxon>Chloroflexia</taxon>
        <taxon>Chloroflexales</taxon>
        <taxon>Roseiflexineae</taxon>
        <taxon>Roseiflexaceae</taxon>
        <taxon>Roseiflexus</taxon>
    </lineage>
</organism>
<dbReference type="SUPFAM" id="SSF81452">
    <property type="entry name" value="Cytochrome c oxidase subunit III-like"/>
    <property type="match status" value="1"/>
</dbReference>
<dbReference type="InterPro" id="IPR035973">
    <property type="entry name" value="Cyt_c_oxidase_su3-like_sf"/>
</dbReference>
<evidence type="ECO:0000313" key="11">
    <source>
        <dbReference type="Proteomes" id="UP000000263"/>
    </source>
</evidence>
<dbReference type="PANTHER" id="PTHR11403">
    <property type="entry name" value="CYTOCHROME C OXIDASE SUBUNIT III"/>
    <property type="match status" value="1"/>
</dbReference>
<dbReference type="PANTHER" id="PTHR11403:SF2">
    <property type="entry name" value="CYTOCHROME BO(3) UBIQUINOL OXIDASE SUBUNIT 3"/>
    <property type="match status" value="1"/>
</dbReference>
<dbReference type="HOGENOM" id="CLU_044071_3_0_0"/>
<dbReference type="KEGG" id="rca:Rcas_3556"/>
<sequence>MSESSMIRPHATTAHHTSLGVDNRKLGVWAFIGSETLFFATLITTYFVFAPVNRARPDFQDPREFLDIELTTVLASILLASSLTMVLALSASKRGDRRWFTTWLLATVGLGLAFIGGQVYEFNHLYHEGLTLSSSLFGTTFFVLTGFHGTHVAIGVIWLLSVFFKVRTYPNSPENAMDVEIAGLYWHFVDLVWVAIFVLVYLI</sequence>
<feature type="domain" description="Heme-copper oxidase subunit III family profile" evidence="9">
    <location>
        <begin position="1"/>
        <end position="203"/>
    </location>
</feature>
<evidence type="ECO:0000256" key="2">
    <source>
        <dbReference type="ARBA" id="ARBA00010581"/>
    </source>
</evidence>
<keyword evidence="3" id="KW-1003">Cell membrane</keyword>
<keyword evidence="11" id="KW-1185">Reference proteome</keyword>
<evidence type="ECO:0000313" key="10">
    <source>
        <dbReference type="EMBL" id="ABU59605.1"/>
    </source>
</evidence>
<keyword evidence="6 8" id="KW-0472">Membrane</keyword>
<protein>
    <submittedName>
        <fullName evidence="10">Cytochrome c oxidase subunit III</fullName>
    </submittedName>
</protein>
<dbReference type="STRING" id="383372.Rcas_3556"/>
<dbReference type="GO" id="GO:0005886">
    <property type="term" value="C:plasma membrane"/>
    <property type="evidence" value="ECO:0007669"/>
    <property type="project" value="UniProtKB-SubCell"/>
</dbReference>
<gene>
    <name evidence="10" type="ordered locus">Rcas_3556</name>
</gene>
<dbReference type="GO" id="GO:0004129">
    <property type="term" value="F:cytochrome-c oxidase activity"/>
    <property type="evidence" value="ECO:0007669"/>
    <property type="project" value="InterPro"/>
</dbReference>
<dbReference type="RefSeq" id="WP_012122028.1">
    <property type="nucleotide sequence ID" value="NC_009767.1"/>
</dbReference>
<keyword evidence="5 8" id="KW-1133">Transmembrane helix</keyword>
<feature type="transmembrane region" description="Helical" evidence="8">
    <location>
        <begin position="70"/>
        <end position="89"/>
    </location>
</feature>
<accession>A7NPV9</accession>
<evidence type="ECO:0000259" key="9">
    <source>
        <dbReference type="PROSITE" id="PS50253"/>
    </source>
</evidence>
<comment type="similarity">
    <text evidence="2 7">Belongs to the cytochrome c oxidase subunit 3 family.</text>
</comment>
<feature type="transmembrane region" description="Helical" evidence="8">
    <location>
        <begin position="184"/>
        <end position="202"/>
    </location>
</feature>
<feature type="transmembrane region" description="Helical" evidence="8">
    <location>
        <begin position="140"/>
        <end position="164"/>
    </location>
</feature>
<comment type="subcellular location">
    <subcellularLocation>
        <location evidence="1 7">Cell membrane</location>
        <topology evidence="1 7">Multi-pass membrane protein</topology>
    </subcellularLocation>
</comment>
<proteinExistence type="inferred from homology"/>
<dbReference type="GO" id="GO:0019646">
    <property type="term" value="P:aerobic electron transport chain"/>
    <property type="evidence" value="ECO:0007669"/>
    <property type="project" value="InterPro"/>
</dbReference>
<evidence type="ECO:0000256" key="3">
    <source>
        <dbReference type="ARBA" id="ARBA00022475"/>
    </source>
</evidence>
<evidence type="ECO:0000256" key="4">
    <source>
        <dbReference type="ARBA" id="ARBA00022692"/>
    </source>
</evidence>
<dbReference type="EMBL" id="CP000804">
    <property type="protein sequence ID" value="ABU59605.1"/>
    <property type="molecule type" value="Genomic_DNA"/>
</dbReference>